<feature type="transmembrane region" description="Helical" evidence="17">
    <location>
        <begin position="208"/>
        <end position="228"/>
    </location>
</feature>
<dbReference type="RefSeq" id="WP_111836846.1">
    <property type="nucleotide sequence ID" value="NZ_UAPQ01000008.1"/>
</dbReference>
<dbReference type="GO" id="GO:0051301">
    <property type="term" value="P:cell division"/>
    <property type="evidence" value="ECO:0007669"/>
    <property type="project" value="UniProtKB-KW"/>
</dbReference>
<comment type="catalytic activity">
    <reaction evidence="15">
        <text>[GlcNAc-(1-&gt;4)-Mur2Ac(oyl-L-Ala-gamma-D-Glu-L-Lys-D-Ala-D-Ala)](n)-di-trans,octa-cis-undecaprenyl diphosphate + beta-D-GlcNAc-(1-&gt;4)-Mur2Ac(oyl-L-Ala-gamma-D-Glu-L-Lys-D-Ala-D-Ala)-di-trans,octa-cis-undecaprenyl diphosphate = [GlcNAc-(1-&gt;4)-Mur2Ac(oyl-L-Ala-gamma-D-Glu-L-Lys-D-Ala-D-Ala)](n+1)-di-trans,octa-cis-undecaprenyl diphosphate + di-trans,octa-cis-undecaprenyl diphosphate + H(+)</text>
        <dbReference type="Rhea" id="RHEA:23708"/>
        <dbReference type="Rhea" id="RHEA-COMP:9602"/>
        <dbReference type="Rhea" id="RHEA-COMP:9603"/>
        <dbReference type="ChEBI" id="CHEBI:15378"/>
        <dbReference type="ChEBI" id="CHEBI:58405"/>
        <dbReference type="ChEBI" id="CHEBI:60033"/>
        <dbReference type="ChEBI" id="CHEBI:78435"/>
        <dbReference type="EC" id="2.4.99.28"/>
    </reaction>
</comment>
<feature type="transmembrane region" description="Helical" evidence="17">
    <location>
        <begin position="97"/>
        <end position="115"/>
    </location>
</feature>
<keyword evidence="3" id="KW-0808">Transferase</keyword>
<evidence type="ECO:0000256" key="15">
    <source>
        <dbReference type="ARBA" id="ARBA00049902"/>
    </source>
</evidence>
<keyword evidence="2" id="KW-0328">Glycosyltransferase</keyword>
<dbReference type="EMBL" id="UAPQ01000008">
    <property type="protein sequence ID" value="SPT53931.1"/>
    <property type="molecule type" value="Genomic_DNA"/>
</dbReference>
<dbReference type="PANTHER" id="PTHR30474">
    <property type="entry name" value="CELL CYCLE PROTEIN"/>
    <property type="match status" value="1"/>
</dbReference>
<evidence type="ECO:0000256" key="10">
    <source>
        <dbReference type="ARBA" id="ARBA00033270"/>
    </source>
</evidence>
<keyword evidence="19" id="KW-1185">Reference proteome</keyword>
<comment type="similarity">
    <text evidence="11">Belongs to the SEDS family. FtsW subfamily.</text>
</comment>
<dbReference type="EC" id="2.4.99.28" evidence="14"/>
<evidence type="ECO:0000313" key="18">
    <source>
        <dbReference type="EMBL" id="SPT53931.1"/>
    </source>
</evidence>
<keyword evidence="8 17" id="KW-0472">Membrane</keyword>
<evidence type="ECO:0000256" key="3">
    <source>
        <dbReference type="ARBA" id="ARBA00022679"/>
    </source>
</evidence>
<evidence type="ECO:0000313" key="19">
    <source>
        <dbReference type="Proteomes" id="UP000250006"/>
    </source>
</evidence>
<evidence type="ECO:0000256" key="9">
    <source>
        <dbReference type="ARBA" id="ARBA00032370"/>
    </source>
</evidence>
<feature type="transmembrane region" description="Helical" evidence="17">
    <location>
        <begin position="324"/>
        <end position="349"/>
    </location>
</feature>
<evidence type="ECO:0000256" key="5">
    <source>
        <dbReference type="ARBA" id="ARBA00022960"/>
    </source>
</evidence>
<keyword evidence="18" id="KW-0132">Cell division</keyword>
<evidence type="ECO:0000256" key="16">
    <source>
        <dbReference type="ARBA" id="ARBA00049966"/>
    </source>
</evidence>
<evidence type="ECO:0000256" key="12">
    <source>
        <dbReference type="ARBA" id="ARBA00041185"/>
    </source>
</evidence>
<keyword evidence="7 17" id="KW-1133">Transmembrane helix</keyword>
<feature type="transmembrane region" description="Helical" evidence="17">
    <location>
        <begin position="163"/>
        <end position="179"/>
    </location>
</feature>
<protein>
    <recommendedName>
        <fullName evidence="12">Probable peptidoglycan glycosyltransferase FtsW</fullName>
        <ecNumber evidence="14">2.4.99.28</ecNumber>
    </recommendedName>
    <alternativeName>
        <fullName evidence="13">Cell division protein FtsW</fullName>
    </alternativeName>
    <alternativeName>
        <fullName evidence="10">Cell wall polymerase</fullName>
    </alternativeName>
    <alternativeName>
        <fullName evidence="9">Peptidoglycan polymerase</fullName>
    </alternativeName>
</protein>
<dbReference type="Proteomes" id="UP000250006">
    <property type="component" value="Unassembled WGS sequence"/>
</dbReference>
<evidence type="ECO:0000256" key="14">
    <source>
        <dbReference type="ARBA" id="ARBA00044770"/>
    </source>
</evidence>
<feature type="transmembrane region" description="Helical" evidence="17">
    <location>
        <begin position="68"/>
        <end position="85"/>
    </location>
</feature>
<keyword evidence="18" id="KW-0131">Cell cycle</keyword>
<comment type="caution">
    <text evidence="18">The sequence shown here is derived from an EMBL/GenBank/DDBJ whole genome shotgun (WGS) entry which is preliminary data.</text>
</comment>
<dbReference type="PANTHER" id="PTHR30474:SF2">
    <property type="entry name" value="PEPTIDOGLYCAN GLYCOSYLTRANSFERASE FTSW-RELATED"/>
    <property type="match status" value="1"/>
</dbReference>
<reference evidence="18 19" key="1">
    <citation type="submission" date="2018-06" db="EMBL/GenBank/DDBJ databases">
        <authorList>
            <consortium name="Pathogen Informatics"/>
            <person name="Doyle S."/>
        </authorList>
    </citation>
    <scope>NUCLEOTIDE SEQUENCE [LARGE SCALE GENOMIC DNA]</scope>
    <source>
        <strain evidence="18 19">NCTC11535</strain>
    </source>
</reference>
<name>A0ABY1VQL6_9ACTO</name>
<dbReference type="Pfam" id="PF01098">
    <property type="entry name" value="FTSW_RODA_SPOVE"/>
    <property type="match status" value="1"/>
</dbReference>
<keyword evidence="6" id="KW-0573">Peptidoglycan synthesis</keyword>
<gene>
    <name evidence="18" type="primary">ftsW_1</name>
    <name evidence="18" type="ORF">NCTC11535_01623</name>
</gene>
<keyword evidence="4 17" id="KW-0812">Transmembrane</keyword>
<organism evidence="18 19">
    <name type="scientific">Actinomyces bovis</name>
    <dbReference type="NCBI Taxonomy" id="1658"/>
    <lineage>
        <taxon>Bacteria</taxon>
        <taxon>Bacillati</taxon>
        <taxon>Actinomycetota</taxon>
        <taxon>Actinomycetes</taxon>
        <taxon>Actinomycetales</taxon>
        <taxon>Actinomycetaceae</taxon>
        <taxon>Actinomyces</taxon>
    </lineage>
</organism>
<evidence type="ECO:0000256" key="8">
    <source>
        <dbReference type="ARBA" id="ARBA00023136"/>
    </source>
</evidence>
<evidence type="ECO:0000256" key="2">
    <source>
        <dbReference type="ARBA" id="ARBA00022676"/>
    </source>
</evidence>
<evidence type="ECO:0000256" key="7">
    <source>
        <dbReference type="ARBA" id="ARBA00022989"/>
    </source>
</evidence>
<feature type="transmembrane region" description="Helical" evidence="17">
    <location>
        <begin position="286"/>
        <end position="312"/>
    </location>
</feature>
<comment type="subcellular location">
    <subcellularLocation>
        <location evidence="1">Membrane</location>
        <topology evidence="1">Multi-pass membrane protein</topology>
    </subcellularLocation>
</comment>
<proteinExistence type="inferred from homology"/>
<sequence>MAKPGERKWLVRRGRTAADGPKPGESAVLSYYGLGLTALLLLTIGLVMVFSVLSVGLAAEGSGIAKDIYFYALFPVVGIIGAFMISRLPVRFLKRSWYLVFPAGLIAQVATLFVGKEVNGNKNWLEIPLIGAVQPSEFLKIGLVLALGAIVERFHDRLSEPKVLLWAIGLPVGLSAGLVMGGGDLGTVIVLVLIVAGALWVGGLAKRWFVAALFVGVFLFALGSLSSLSRRNRILDWLGMPTPDYLDAGYQPRHALWAIATGRWTGVGLGQSRQKWGYLTQAESDYIYAILCEELGLIGGLLVLLLFLAFGYFCMRIMRRSQDIFTSVTVGAIACWVVGQALINISVVVRVLPVLGVPLPFISRGGSSLIAVLLAVGVLLCLARNEPEAQAALAVRGGAVRRTLAVITPRRRNHDRS</sequence>
<evidence type="ECO:0000256" key="17">
    <source>
        <dbReference type="SAM" id="Phobius"/>
    </source>
</evidence>
<keyword evidence="5" id="KW-0133">Cell shape</keyword>
<evidence type="ECO:0000256" key="6">
    <source>
        <dbReference type="ARBA" id="ARBA00022984"/>
    </source>
</evidence>
<evidence type="ECO:0000256" key="1">
    <source>
        <dbReference type="ARBA" id="ARBA00004141"/>
    </source>
</evidence>
<evidence type="ECO:0000256" key="11">
    <source>
        <dbReference type="ARBA" id="ARBA00038053"/>
    </source>
</evidence>
<feature type="transmembrane region" description="Helical" evidence="17">
    <location>
        <begin position="185"/>
        <end position="201"/>
    </location>
</feature>
<feature type="transmembrane region" description="Helical" evidence="17">
    <location>
        <begin position="361"/>
        <end position="383"/>
    </location>
</feature>
<feature type="transmembrane region" description="Helical" evidence="17">
    <location>
        <begin position="127"/>
        <end position="151"/>
    </location>
</feature>
<evidence type="ECO:0000256" key="13">
    <source>
        <dbReference type="ARBA" id="ARBA00041418"/>
    </source>
</evidence>
<evidence type="ECO:0000256" key="4">
    <source>
        <dbReference type="ARBA" id="ARBA00022692"/>
    </source>
</evidence>
<comment type="function">
    <text evidence="16">Peptidoglycan polymerase that is essential for cell division.</text>
</comment>
<dbReference type="InterPro" id="IPR001182">
    <property type="entry name" value="FtsW/RodA"/>
</dbReference>
<accession>A0ABY1VQL6</accession>
<feature type="transmembrane region" description="Helical" evidence="17">
    <location>
        <begin position="31"/>
        <end position="56"/>
    </location>
</feature>